<evidence type="ECO:0000313" key="3">
    <source>
        <dbReference type="Proteomes" id="UP000094020"/>
    </source>
</evidence>
<name>A0AAJ8MND6_9TREE</name>
<evidence type="ECO:0000313" key="2">
    <source>
        <dbReference type="EMBL" id="WWC69871.1"/>
    </source>
</evidence>
<gene>
    <name evidence="2" type="ORF">I206_103814</name>
</gene>
<proteinExistence type="predicted"/>
<keyword evidence="3" id="KW-1185">Reference proteome</keyword>
<dbReference type="RefSeq" id="XP_070058935.1">
    <property type="nucleotide sequence ID" value="XM_070202834.1"/>
</dbReference>
<dbReference type="KEGG" id="kpin:30176135"/>
<organism evidence="2 3">
    <name type="scientific">Kwoniella pini CBS 10737</name>
    <dbReference type="NCBI Taxonomy" id="1296096"/>
    <lineage>
        <taxon>Eukaryota</taxon>
        <taxon>Fungi</taxon>
        <taxon>Dikarya</taxon>
        <taxon>Basidiomycota</taxon>
        <taxon>Agaricomycotina</taxon>
        <taxon>Tremellomycetes</taxon>
        <taxon>Tremellales</taxon>
        <taxon>Cryptococcaceae</taxon>
        <taxon>Kwoniella</taxon>
    </lineage>
</organism>
<feature type="compositionally biased region" description="Basic residues" evidence="1">
    <location>
        <begin position="1"/>
        <end position="10"/>
    </location>
</feature>
<dbReference type="AlphaFoldDB" id="A0AAJ8MND6"/>
<dbReference type="EMBL" id="CP144523">
    <property type="protein sequence ID" value="WWC69871.1"/>
    <property type="molecule type" value="Genomic_DNA"/>
</dbReference>
<dbReference type="GeneID" id="30176135"/>
<reference evidence="2" key="2">
    <citation type="submission" date="2024-02" db="EMBL/GenBank/DDBJ databases">
        <title>Comparative genomics of Cryptococcus and Kwoniella reveals pathogenesis evolution and contrasting modes of karyotype evolution via chromosome fusion or intercentromeric recombination.</title>
        <authorList>
            <person name="Coelho M.A."/>
            <person name="David-Palma M."/>
            <person name="Shea T."/>
            <person name="Bowers K."/>
            <person name="McGinley-Smith S."/>
            <person name="Mohammad A.W."/>
            <person name="Gnirke A."/>
            <person name="Yurkov A.M."/>
            <person name="Nowrousian M."/>
            <person name="Sun S."/>
            <person name="Cuomo C.A."/>
            <person name="Heitman J."/>
        </authorList>
    </citation>
    <scope>NUCLEOTIDE SEQUENCE</scope>
    <source>
        <strain evidence="2">CBS 10737</strain>
    </source>
</reference>
<protein>
    <submittedName>
        <fullName evidence="2">Uncharacterized protein</fullName>
    </submittedName>
</protein>
<dbReference type="Proteomes" id="UP000094020">
    <property type="component" value="Chromosome 5"/>
</dbReference>
<accession>A0AAJ8MND6</accession>
<feature type="region of interest" description="Disordered" evidence="1">
    <location>
        <begin position="1"/>
        <end position="80"/>
    </location>
</feature>
<reference evidence="2" key="1">
    <citation type="submission" date="2013-07" db="EMBL/GenBank/DDBJ databases">
        <authorList>
            <consortium name="The Broad Institute Genome Sequencing Platform"/>
            <person name="Cuomo C."/>
            <person name="Litvintseva A."/>
            <person name="Chen Y."/>
            <person name="Heitman J."/>
            <person name="Sun S."/>
            <person name="Springer D."/>
            <person name="Dromer F."/>
            <person name="Young S.K."/>
            <person name="Zeng Q."/>
            <person name="Gargeya S."/>
            <person name="Fitzgerald M."/>
            <person name="Abouelleil A."/>
            <person name="Alvarado L."/>
            <person name="Berlin A.M."/>
            <person name="Chapman S.B."/>
            <person name="Dewar J."/>
            <person name="Goldberg J."/>
            <person name="Griggs A."/>
            <person name="Gujja S."/>
            <person name="Hansen M."/>
            <person name="Howarth C."/>
            <person name="Imamovic A."/>
            <person name="Larimer J."/>
            <person name="McCowan C."/>
            <person name="Murphy C."/>
            <person name="Pearson M."/>
            <person name="Priest M."/>
            <person name="Roberts A."/>
            <person name="Saif S."/>
            <person name="Shea T."/>
            <person name="Sykes S."/>
            <person name="Wortman J."/>
            <person name="Nusbaum C."/>
            <person name="Birren B."/>
        </authorList>
    </citation>
    <scope>NUCLEOTIDE SEQUENCE</scope>
    <source>
        <strain evidence="2">CBS 10737</strain>
    </source>
</reference>
<evidence type="ECO:0000256" key="1">
    <source>
        <dbReference type="SAM" id="MobiDB-lite"/>
    </source>
</evidence>
<feature type="compositionally biased region" description="Polar residues" evidence="1">
    <location>
        <begin position="26"/>
        <end position="44"/>
    </location>
</feature>
<sequence>MSPTRKRRHQSSSPSSSQPLPKRFTRSSLNQNQHQETSDTTYPSTAKDKSTPTRKTIKKDSDHSISRGEGSTARMTSSQPIIIDDFDDEGIYFADSDGDLELDDDIQAAITASLRDQQKSDAPPAYSAVKAIELPSPALTDEIRIGRSGWKKDFLTAKDKWTGVGSLEGYAGMLGSITGLRYGDADDSIAFSLSYDDIDGREFKIDIEMAFQELNTYPASYKSIMFSTSALPKRAETTFS</sequence>